<feature type="binding site" evidence="7">
    <location>
        <position position="16"/>
    </location>
    <ligand>
        <name>FAD</name>
        <dbReference type="ChEBI" id="CHEBI:57692"/>
    </ligand>
</feature>
<dbReference type="FunFam" id="3.40.50.80:FF:000009">
    <property type="entry name" value="NADH-cytochrome b5 reductase"/>
    <property type="match status" value="1"/>
</dbReference>
<protein>
    <recommendedName>
        <fullName evidence="12">FAD-binding FR-type domain-containing protein</fullName>
    </recommendedName>
</protein>
<feature type="binding site" evidence="7">
    <location>
        <position position="44"/>
    </location>
    <ligand>
        <name>FAD</name>
        <dbReference type="ChEBI" id="CHEBI:57692"/>
    </ligand>
</feature>
<feature type="domain" description="Flavoprotein pyridine nucleotide cytochrome reductase-like FAD-binding" evidence="9">
    <location>
        <begin position="8"/>
        <end position="67"/>
    </location>
</feature>
<dbReference type="CDD" id="cd06183">
    <property type="entry name" value="cyt_b5_reduct_like"/>
    <property type="match status" value="1"/>
</dbReference>
<dbReference type="GO" id="GO:0016491">
    <property type="term" value="F:oxidoreductase activity"/>
    <property type="evidence" value="ECO:0007669"/>
    <property type="project" value="UniProtKB-KW"/>
</dbReference>
<name>A0A162XUI2_PHYB8</name>
<evidence type="ECO:0000256" key="4">
    <source>
        <dbReference type="ARBA" id="ARBA00022827"/>
    </source>
</evidence>
<evidence type="ECO:0000256" key="7">
    <source>
        <dbReference type="PIRSR" id="PIRSR601834-1"/>
    </source>
</evidence>
<evidence type="ECO:0000313" key="10">
    <source>
        <dbReference type="EMBL" id="OAD76565.1"/>
    </source>
</evidence>
<keyword evidence="6" id="KW-0520">NAD</keyword>
<keyword evidence="5" id="KW-0560">Oxidoreductase</keyword>
<dbReference type="PRINTS" id="PR00371">
    <property type="entry name" value="FPNCR"/>
</dbReference>
<dbReference type="InterPro" id="IPR001433">
    <property type="entry name" value="OxRdtase_FAD/NAD-bd"/>
</dbReference>
<dbReference type="InParanoid" id="A0A162XUI2"/>
<sequence length="213" mass="24175">VMSSVYIKDDSIQVMRPYTPINPDPYQDGHVDLLIKRYENGSVSRMLSKADLHDVIHVRGPMIEYDYQPNSRQEIGMIAGGTGITPMYQLIQHILHNPADKTKMWLIYGSQSEKDILLREELDKLAAENKDRLRVMYLVDRPSKDWEGQVGYVSEGMVKSFNNSDSISRLVFVCGPDKMLAHVCGEKARDFSQGKVSGVLGRLGLTSREVWKL</sequence>
<dbReference type="Pfam" id="PF00970">
    <property type="entry name" value="FAD_binding_6"/>
    <property type="match status" value="1"/>
</dbReference>
<feature type="binding site" evidence="7">
    <location>
        <position position="36"/>
    </location>
    <ligand>
        <name>FAD</name>
        <dbReference type="ChEBI" id="CHEBI:57692"/>
    </ligand>
</feature>
<dbReference type="SUPFAM" id="SSF63380">
    <property type="entry name" value="Riboflavin synthase domain-like"/>
    <property type="match status" value="1"/>
</dbReference>
<evidence type="ECO:0000256" key="2">
    <source>
        <dbReference type="ARBA" id="ARBA00006105"/>
    </source>
</evidence>
<comment type="cofactor">
    <cofactor evidence="1 7">
        <name>FAD</name>
        <dbReference type="ChEBI" id="CHEBI:57692"/>
    </cofactor>
</comment>
<dbReference type="Gene3D" id="3.40.50.80">
    <property type="entry name" value="Nucleotide-binding domain of ferredoxin-NADP reductase (FNR) module"/>
    <property type="match status" value="1"/>
</dbReference>
<dbReference type="GeneID" id="28988511"/>
<dbReference type="Pfam" id="PF00175">
    <property type="entry name" value="NAD_binding_1"/>
    <property type="match status" value="1"/>
</dbReference>
<evidence type="ECO:0000256" key="3">
    <source>
        <dbReference type="ARBA" id="ARBA00022630"/>
    </source>
</evidence>
<dbReference type="InterPro" id="IPR017938">
    <property type="entry name" value="Riboflavin_synthase-like_b-brl"/>
</dbReference>
<evidence type="ECO:0000256" key="5">
    <source>
        <dbReference type="ARBA" id="ARBA00023002"/>
    </source>
</evidence>
<dbReference type="PRINTS" id="PR00406">
    <property type="entry name" value="CYTB5RDTASE"/>
</dbReference>
<feature type="binding site" evidence="7">
    <location>
        <position position="17"/>
    </location>
    <ligand>
        <name>FAD</name>
        <dbReference type="ChEBI" id="CHEBI:57692"/>
    </ligand>
</feature>
<gene>
    <name evidence="10" type="ORF">PHYBLDRAFT_100772</name>
</gene>
<dbReference type="RefSeq" id="XP_018294605.1">
    <property type="nucleotide sequence ID" value="XM_018427605.1"/>
</dbReference>
<dbReference type="STRING" id="763407.A0A162XUI2"/>
<feature type="binding site" evidence="7">
    <location>
        <position position="43"/>
    </location>
    <ligand>
        <name>FAD</name>
        <dbReference type="ChEBI" id="CHEBI:57692"/>
    </ligand>
</feature>
<dbReference type="VEuPathDB" id="FungiDB:PHYBLDRAFT_100772"/>
<feature type="binding site" evidence="7">
    <location>
        <position position="18"/>
    </location>
    <ligand>
        <name>FAD</name>
        <dbReference type="ChEBI" id="CHEBI:57692"/>
    </ligand>
</feature>
<dbReference type="InterPro" id="IPR008333">
    <property type="entry name" value="Cbr1-like_FAD-bd_dom"/>
</dbReference>
<dbReference type="EMBL" id="KV440975">
    <property type="protein sequence ID" value="OAD76565.1"/>
    <property type="molecule type" value="Genomic_DNA"/>
</dbReference>
<dbReference type="SUPFAM" id="SSF52343">
    <property type="entry name" value="Ferredoxin reductase-like, C-terminal NADP-linked domain"/>
    <property type="match status" value="1"/>
</dbReference>
<feature type="binding site" evidence="7">
    <location>
        <position position="34"/>
    </location>
    <ligand>
        <name>FAD</name>
        <dbReference type="ChEBI" id="CHEBI:57692"/>
    </ligand>
</feature>
<dbReference type="Proteomes" id="UP000077315">
    <property type="component" value="Unassembled WGS sequence"/>
</dbReference>
<evidence type="ECO:0000256" key="1">
    <source>
        <dbReference type="ARBA" id="ARBA00001974"/>
    </source>
</evidence>
<proteinExistence type="inferred from homology"/>
<dbReference type="PANTHER" id="PTHR19370">
    <property type="entry name" value="NADH-CYTOCHROME B5 REDUCTASE"/>
    <property type="match status" value="1"/>
</dbReference>
<accession>A0A162XUI2</accession>
<reference evidence="11" key="1">
    <citation type="submission" date="2015-06" db="EMBL/GenBank/DDBJ databases">
        <title>Expansion of signal transduction pathways in fungi by whole-genome duplication.</title>
        <authorList>
            <consortium name="DOE Joint Genome Institute"/>
            <person name="Corrochano L.M."/>
            <person name="Kuo A."/>
            <person name="Marcet-Houben M."/>
            <person name="Polaino S."/>
            <person name="Salamov A."/>
            <person name="Villalobos J.M."/>
            <person name="Alvarez M.I."/>
            <person name="Avalos J."/>
            <person name="Benito E.P."/>
            <person name="Benoit I."/>
            <person name="Burger G."/>
            <person name="Camino L.P."/>
            <person name="Canovas D."/>
            <person name="Cerda-Olmedo E."/>
            <person name="Cheng J.-F."/>
            <person name="Dominguez A."/>
            <person name="Elias M."/>
            <person name="Eslava A.P."/>
            <person name="Glaser F."/>
            <person name="Grimwood J."/>
            <person name="Gutierrez G."/>
            <person name="Heitman J."/>
            <person name="Henrissat B."/>
            <person name="Iturriaga E.A."/>
            <person name="Lang B.F."/>
            <person name="Lavin J.L."/>
            <person name="Lee S."/>
            <person name="Li W."/>
            <person name="Lindquist E."/>
            <person name="Lopez-Garcia S."/>
            <person name="Luque E.M."/>
            <person name="Marcos A.T."/>
            <person name="Martin J."/>
            <person name="McCluskey K."/>
            <person name="Medina H.R."/>
            <person name="Miralles-Duran A."/>
            <person name="Miyazaki A."/>
            <person name="Munoz-Torres E."/>
            <person name="Oguiza J.A."/>
            <person name="Ohm R."/>
            <person name="Olmedo M."/>
            <person name="Orejas M."/>
            <person name="Ortiz-Castellanos L."/>
            <person name="Pisabarro A.G."/>
            <person name="Rodriguez-Romero J."/>
            <person name="Ruiz-Herrera J."/>
            <person name="Ruiz-Vazquez R."/>
            <person name="Sanz C."/>
            <person name="Schackwitz W."/>
            <person name="Schmutz J."/>
            <person name="Shahriari M."/>
            <person name="Shelest E."/>
            <person name="Silva-Franco F."/>
            <person name="Soanes D."/>
            <person name="Syed K."/>
            <person name="Tagua V.G."/>
            <person name="Talbot N.J."/>
            <person name="Thon M."/>
            <person name="De vries R.P."/>
            <person name="Wiebenga A."/>
            <person name="Yadav J.S."/>
            <person name="Braun E.L."/>
            <person name="Baker S."/>
            <person name="Garre V."/>
            <person name="Horwitz B."/>
            <person name="Torres-Martinez S."/>
            <person name="Idnurm A."/>
            <person name="Herrera-Estrella A."/>
            <person name="Gabaldon T."/>
            <person name="Grigoriev I.V."/>
        </authorList>
    </citation>
    <scope>NUCLEOTIDE SEQUENCE [LARGE SCALE GENOMIC DNA]</scope>
    <source>
        <strain evidence="11">NRRL 1555(-)</strain>
    </source>
</reference>
<keyword evidence="4 7" id="KW-0274">FAD</keyword>
<dbReference type="OrthoDB" id="432685at2759"/>
<dbReference type="AlphaFoldDB" id="A0A162XUI2"/>
<keyword evidence="3 7" id="KW-0285">Flavoprotein</keyword>
<evidence type="ECO:0000313" key="11">
    <source>
        <dbReference type="Proteomes" id="UP000077315"/>
    </source>
</evidence>
<dbReference type="Gene3D" id="2.40.30.10">
    <property type="entry name" value="Translation factors"/>
    <property type="match status" value="1"/>
</dbReference>
<comment type="similarity">
    <text evidence="2">Belongs to the flavoprotein pyridine nucleotide cytochrome reductase family.</text>
</comment>
<feature type="domain" description="Oxidoreductase FAD/NAD(P)-binding" evidence="8">
    <location>
        <begin position="77"/>
        <end position="184"/>
    </location>
</feature>
<keyword evidence="11" id="KW-1185">Reference proteome</keyword>
<dbReference type="InterPro" id="IPR001709">
    <property type="entry name" value="Flavoprot_Pyr_Nucl_cyt_Rdtase"/>
</dbReference>
<dbReference type="InterPro" id="IPR001834">
    <property type="entry name" value="CBR-like"/>
</dbReference>
<evidence type="ECO:0000256" key="6">
    <source>
        <dbReference type="ARBA" id="ARBA00023027"/>
    </source>
</evidence>
<feature type="non-terminal residue" evidence="10">
    <location>
        <position position="213"/>
    </location>
</feature>
<evidence type="ECO:0008006" key="12">
    <source>
        <dbReference type="Google" id="ProtNLM"/>
    </source>
</evidence>
<organism evidence="10 11">
    <name type="scientific">Phycomyces blakesleeanus (strain ATCC 8743b / DSM 1359 / FGSC 10004 / NBRC 33097 / NRRL 1555)</name>
    <dbReference type="NCBI Taxonomy" id="763407"/>
    <lineage>
        <taxon>Eukaryota</taxon>
        <taxon>Fungi</taxon>
        <taxon>Fungi incertae sedis</taxon>
        <taxon>Mucoromycota</taxon>
        <taxon>Mucoromycotina</taxon>
        <taxon>Mucoromycetes</taxon>
        <taxon>Mucorales</taxon>
        <taxon>Phycomycetaceae</taxon>
        <taxon>Phycomyces</taxon>
    </lineage>
</organism>
<dbReference type="InterPro" id="IPR039261">
    <property type="entry name" value="FNR_nucleotide-bd"/>
</dbReference>
<evidence type="ECO:0000259" key="8">
    <source>
        <dbReference type="Pfam" id="PF00175"/>
    </source>
</evidence>
<feature type="binding site" evidence="7">
    <location>
        <position position="85"/>
    </location>
    <ligand>
        <name>FAD</name>
        <dbReference type="ChEBI" id="CHEBI:57692"/>
    </ligand>
</feature>
<feature type="non-terminal residue" evidence="10">
    <location>
        <position position="1"/>
    </location>
</feature>
<evidence type="ECO:0000259" key="9">
    <source>
        <dbReference type="Pfam" id="PF00970"/>
    </source>
</evidence>